<evidence type="ECO:0000256" key="4">
    <source>
        <dbReference type="SAM" id="MobiDB-lite"/>
    </source>
</evidence>
<dbReference type="CDD" id="cd02440">
    <property type="entry name" value="AdoMet_MTases"/>
    <property type="match status" value="1"/>
</dbReference>
<accession>A0A5Q0LD49</accession>
<feature type="compositionally biased region" description="Acidic residues" evidence="4">
    <location>
        <begin position="53"/>
        <end position="63"/>
    </location>
</feature>
<dbReference type="PANTHER" id="PTHR44942">
    <property type="entry name" value="METHYLTRANSF_11 DOMAIN-CONTAINING PROTEIN"/>
    <property type="match status" value="1"/>
</dbReference>
<dbReference type="GO" id="GO:0032259">
    <property type="term" value="P:methylation"/>
    <property type="evidence" value="ECO:0007669"/>
    <property type="project" value="UniProtKB-KW"/>
</dbReference>
<name>A0A5Q0LD49_9ACTN</name>
<dbReference type="SUPFAM" id="SSF53335">
    <property type="entry name" value="S-adenosyl-L-methionine-dependent methyltransferases"/>
    <property type="match status" value="1"/>
</dbReference>
<keyword evidence="3 6" id="KW-0808">Transferase</keyword>
<feature type="compositionally biased region" description="Low complexity" evidence="4">
    <location>
        <begin position="64"/>
        <end position="74"/>
    </location>
</feature>
<evidence type="ECO:0000256" key="1">
    <source>
        <dbReference type="ARBA" id="ARBA00008361"/>
    </source>
</evidence>
<evidence type="ECO:0000313" key="7">
    <source>
        <dbReference type="Proteomes" id="UP000326179"/>
    </source>
</evidence>
<protein>
    <submittedName>
        <fullName evidence="6">Methyltransferase domain-containing protein</fullName>
    </submittedName>
</protein>
<evidence type="ECO:0000256" key="2">
    <source>
        <dbReference type="ARBA" id="ARBA00022603"/>
    </source>
</evidence>
<dbReference type="GO" id="GO:0008757">
    <property type="term" value="F:S-adenosylmethionine-dependent methyltransferase activity"/>
    <property type="evidence" value="ECO:0007669"/>
    <property type="project" value="InterPro"/>
</dbReference>
<dbReference type="Pfam" id="PF08241">
    <property type="entry name" value="Methyltransf_11"/>
    <property type="match status" value="1"/>
</dbReference>
<sequence>MTPSSRPDADPGAEAKPQADADADTDPRAAPAPEAQTTAARAPGPEAQATADADADADVEAEADAGAGAGAEAEAGVEADVEADRRADTRNRTRAIRAHSFNTAAAQYAANRPSYPPALFDTIEELAGRPLAGTRVVDVGAGTGIATALLRARGADVLAVEPGEGMTAQFRRTVPGVPIVRGDGNALPLRDASADFLTYAQSWHWTDPARSLPEALRVLRPGGALALWWNTDAPDVPWIADQTRRIERYFGDEQASKRGTGGKEGVAGTRTELAFEGAPDIPDHAHRVVRWSRRIPVDTHLANITSHSIFLVLGEKGTEAFLAEERAHLLEVFPDGWVEEVYDVLVIVATRS</sequence>
<dbReference type="InterPro" id="IPR013216">
    <property type="entry name" value="Methyltransf_11"/>
</dbReference>
<evidence type="ECO:0000259" key="5">
    <source>
        <dbReference type="Pfam" id="PF08241"/>
    </source>
</evidence>
<proteinExistence type="inferred from homology"/>
<feature type="compositionally biased region" description="Low complexity" evidence="4">
    <location>
        <begin position="28"/>
        <end position="52"/>
    </location>
</feature>
<dbReference type="InterPro" id="IPR029063">
    <property type="entry name" value="SAM-dependent_MTases_sf"/>
</dbReference>
<organism evidence="6 7">
    <name type="scientific">Streptomyces fagopyri</name>
    <dbReference type="NCBI Taxonomy" id="2662397"/>
    <lineage>
        <taxon>Bacteria</taxon>
        <taxon>Bacillati</taxon>
        <taxon>Actinomycetota</taxon>
        <taxon>Actinomycetes</taxon>
        <taxon>Kitasatosporales</taxon>
        <taxon>Streptomycetaceae</taxon>
        <taxon>Streptomyces</taxon>
    </lineage>
</organism>
<evidence type="ECO:0000313" key="6">
    <source>
        <dbReference type="EMBL" id="QFZ74983.1"/>
    </source>
</evidence>
<keyword evidence="7" id="KW-1185">Reference proteome</keyword>
<evidence type="ECO:0000256" key="3">
    <source>
        <dbReference type="ARBA" id="ARBA00022679"/>
    </source>
</evidence>
<feature type="compositionally biased region" description="Basic and acidic residues" evidence="4">
    <location>
        <begin position="82"/>
        <end position="91"/>
    </location>
</feature>
<dbReference type="Gene3D" id="3.40.50.150">
    <property type="entry name" value="Vaccinia Virus protein VP39"/>
    <property type="match status" value="1"/>
</dbReference>
<dbReference type="KEGG" id="sfy:GFH48_18445"/>
<reference evidence="6 7" key="1">
    <citation type="submission" date="2019-10" db="EMBL/GenBank/DDBJ databases">
        <title>A novel species.</title>
        <authorList>
            <person name="Gao J."/>
        </authorList>
    </citation>
    <scope>NUCLEOTIDE SEQUENCE [LARGE SCALE GENOMIC DNA]</scope>
    <source>
        <strain evidence="6 7">QMT-28</strain>
    </source>
</reference>
<keyword evidence="2 6" id="KW-0489">Methyltransferase</keyword>
<comment type="similarity">
    <text evidence="1">Belongs to the methyltransferase superfamily.</text>
</comment>
<feature type="region of interest" description="Disordered" evidence="4">
    <location>
        <begin position="1"/>
        <end position="95"/>
    </location>
</feature>
<dbReference type="PANTHER" id="PTHR44942:SF4">
    <property type="entry name" value="METHYLTRANSFERASE TYPE 11 DOMAIN-CONTAINING PROTEIN"/>
    <property type="match status" value="1"/>
</dbReference>
<dbReference type="InterPro" id="IPR051052">
    <property type="entry name" value="Diverse_substrate_MTase"/>
</dbReference>
<dbReference type="AlphaFoldDB" id="A0A5Q0LD49"/>
<dbReference type="Proteomes" id="UP000326179">
    <property type="component" value="Chromosome"/>
</dbReference>
<gene>
    <name evidence="6" type="ORF">GFH48_18445</name>
</gene>
<feature type="domain" description="Methyltransferase type 11" evidence="5">
    <location>
        <begin position="137"/>
        <end position="226"/>
    </location>
</feature>
<dbReference type="EMBL" id="CP045643">
    <property type="protein sequence ID" value="QFZ74983.1"/>
    <property type="molecule type" value="Genomic_DNA"/>
</dbReference>